<evidence type="ECO:0000313" key="3">
    <source>
        <dbReference type="Proteomes" id="UP000276776"/>
    </source>
</evidence>
<keyword evidence="1" id="KW-1133">Transmembrane helix</keyword>
<keyword evidence="1" id="KW-0472">Membrane</keyword>
<dbReference type="Proteomes" id="UP000276776">
    <property type="component" value="Unassembled WGS sequence"/>
</dbReference>
<evidence type="ECO:0000313" key="4">
    <source>
        <dbReference type="WBParaSite" id="TCLT_0001068101-mRNA-1"/>
    </source>
</evidence>
<keyword evidence="3" id="KW-1185">Reference proteome</keyword>
<reference evidence="2 3" key="2">
    <citation type="submission" date="2018-11" db="EMBL/GenBank/DDBJ databases">
        <authorList>
            <consortium name="Pathogen Informatics"/>
        </authorList>
    </citation>
    <scope>NUCLEOTIDE SEQUENCE [LARGE SCALE GENOMIC DNA]</scope>
</reference>
<feature type="transmembrane region" description="Helical" evidence="1">
    <location>
        <begin position="34"/>
        <end position="52"/>
    </location>
</feature>
<dbReference type="AlphaFoldDB" id="A0A0N5DBW4"/>
<name>A0A0N5DBW4_THECL</name>
<dbReference type="EMBL" id="UYYF01005251">
    <property type="protein sequence ID" value="VDN08374.1"/>
    <property type="molecule type" value="Genomic_DNA"/>
</dbReference>
<keyword evidence="1" id="KW-0812">Transmembrane</keyword>
<evidence type="ECO:0000256" key="1">
    <source>
        <dbReference type="SAM" id="Phobius"/>
    </source>
</evidence>
<protein>
    <submittedName>
        <fullName evidence="4">Anoctamin</fullName>
    </submittedName>
</protein>
<dbReference type="OrthoDB" id="5868638at2759"/>
<organism evidence="4">
    <name type="scientific">Thelazia callipaeda</name>
    <name type="common">Oriental eyeworm</name>
    <name type="synonym">Parasitic nematode</name>
    <dbReference type="NCBI Taxonomy" id="103827"/>
    <lineage>
        <taxon>Eukaryota</taxon>
        <taxon>Metazoa</taxon>
        <taxon>Ecdysozoa</taxon>
        <taxon>Nematoda</taxon>
        <taxon>Chromadorea</taxon>
        <taxon>Rhabditida</taxon>
        <taxon>Spirurina</taxon>
        <taxon>Spiruromorpha</taxon>
        <taxon>Thelazioidea</taxon>
        <taxon>Thelaziidae</taxon>
        <taxon>Thelazia</taxon>
    </lineage>
</organism>
<evidence type="ECO:0000313" key="2">
    <source>
        <dbReference type="EMBL" id="VDN08374.1"/>
    </source>
</evidence>
<accession>A0A0N5DBW4</accession>
<proteinExistence type="predicted"/>
<dbReference type="WBParaSite" id="TCLT_0001068101-mRNA-1">
    <property type="protein sequence ID" value="TCLT_0001068101-mRNA-1"/>
    <property type="gene ID" value="TCLT_0001068101"/>
</dbReference>
<sequence>MKVKNVVEFVHSPSDVGYRSRSEFRLELQRMYDVTVYSFFIPVIFYIITRFVSLAMELKVTIESVDYITNQVNEQKKEYEDSVYRFVRDAWIVRKYYDCVQGSFNPLEELTTEVC</sequence>
<gene>
    <name evidence="2" type="ORF">TCLT_LOCUS10665</name>
</gene>
<reference evidence="4" key="1">
    <citation type="submission" date="2017-02" db="UniProtKB">
        <authorList>
            <consortium name="WormBaseParasite"/>
        </authorList>
    </citation>
    <scope>IDENTIFICATION</scope>
</reference>